<dbReference type="AlphaFoldDB" id="A0A975WA08"/>
<protein>
    <submittedName>
        <fullName evidence="4">Sugar transferase involved in LPS biosynthesis (Colanic, teichoic acid)</fullName>
    </submittedName>
</protein>
<proteinExistence type="inferred from homology"/>
<dbReference type="GeneID" id="80818356"/>
<evidence type="ECO:0000259" key="3">
    <source>
        <dbReference type="Pfam" id="PF02397"/>
    </source>
</evidence>
<keyword evidence="4" id="KW-0808">Transferase</keyword>
<evidence type="ECO:0000256" key="2">
    <source>
        <dbReference type="ARBA" id="ARBA00023169"/>
    </source>
</evidence>
<evidence type="ECO:0000256" key="1">
    <source>
        <dbReference type="ARBA" id="ARBA00006464"/>
    </source>
</evidence>
<feature type="domain" description="Bacterial sugar transferase" evidence="3">
    <location>
        <begin position="5"/>
        <end position="198"/>
    </location>
</feature>
<gene>
    <name evidence="4" type="ORF">SAMN04487940_10699</name>
</gene>
<dbReference type="RefSeq" id="WP_074836517.1">
    <property type="nucleotide sequence ID" value="NZ_CATMKJ010000004.1"/>
</dbReference>
<reference evidence="4 5" key="1">
    <citation type="submission" date="2016-10" db="EMBL/GenBank/DDBJ databases">
        <authorList>
            <person name="Varghese N."/>
            <person name="Submissions S."/>
        </authorList>
    </citation>
    <scope>NUCLEOTIDE SEQUENCE [LARGE SCALE GENOMIC DNA]</scope>
    <source>
        <strain evidence="4 5">FF3</strain>
    </source>
</reference>
<accession>A0A975WA08</accession>
<dbReference type="EMBL" id="FNYY01000006">
    <property type="protein sequence ID" value="SEJ47255.1"/>
    <property type="molecule type" value="Genomic_DNA"/>
</dbReference>
<dbReference type="Proteomes" id="UP000182932">
    <property type="component" value="Unassembled WGS sequence"/>
</dbReference>
<dbReference type="GO" id="GO:0000271">
    <property type="term" value="P:polysaccharide biosynthetic process"/>
    <property type="evidence" value="ECO:0007669"/>
    <property type="project" value="UniProtKB-KW"/>
</dbReference>
<dbReference type="GO" id="GO:0016780">
    <property type="term" value="F:phosphotransferase activity, for other substituted phosphate groups"/>
    <property type="evidence" value="ECO:0007669"/>
    <property type="project" value="TreeGrafter"/>
</dbReference>
<organism evidence="4 5">
    <name type="scientific">Marinovum algicola</name>
    <dbReference type="NCBI Taxonomy" id="42444"/>
    <lineage>
        <taxon>Bacteria</taxon>
        <taxon>Pseudomonadati</taxon>
        <taxon>Pseudomonadota</taxon>
        <taxon>Alphaproteobacteria</taxon>
        <taxon>Rhodobacterales</taxon>
        <taxon>Roseobacteraceae</taxon>
        <taxon>Marinovum</taxon>
    </lineage>
</organism>
<sequence>MTPQKRLLDLVSALFLLIVLSPLILGVALAILIQDGRPVLYLSERMKSPTEPFRLFKFRTMTVSGADSGVSGGDKSRRITPIGRFLRAKRLDELPQLFNVLKGDLSFVGPRPPLRMYVERFPEIYAEVLSCRPGITGLATLVYHRHEARILEDCATSAETDAAYSRRCVPQKARLDMIYARRQSVCFDLRLMFATVFRRISLHRGRSRGA</sequence>
<evidence type="ECO:0000313" key="4">
    <source>
        <dbReference type="EMBL" id="SEJ47255.1"/>
    </source>
</evidence>
<dbReference type="Pfam" id="PF02397">
    <property type="entry name" value="Bac_transf"/>
    <property type="match status" value="1"/>
</dbReference>
<keyword evidence="5" id="KW-1185">Reference proteome</keyword>
<keyword evidence="2" id="KW-0270">Exopolysaccharide synthesis</keyword>
<comment type="similarity">
    <text evidence="1">Belongs to the bacterial sugar transferase family.</text>
</comment>
<name>A0A975WA08_9RHOB</name>
<dbReference type="InterPro" id="IPR003362">
    <property type="entry name" value="Bact_transf"/>
</dbReference>
<evidence type="ECO:0000313" key="5">
    <source>
        <dbReference type="Proteomes" id="UP000182932"/>
    </source>
</evidence>
<comment type="caution">
    <text evidence="4">The sequence shown here is derived from an EMBL/GenBank/DDBJ whole genome shotgun (WGS) entry which is preliminary data.</text>
</comment>
<dbReference type="PANTHER" id="PTHR30576">
    <property type="entry name" value="COLANIC BIOSYNTHESIS UDP-GLUCOSE LIPID CARRIER TRANSFERASE"/>
    <property type="match status" value="1"/>
</dbReference>
<dbReference type="PANTHER" id="PTHR30576:SF20">
    <property type="entry name" value="QUINOVOSAMINEPHOSPHOTRANSFERAE-RELATED"/>
    <property type="match status" value="1"/>
</dbReference>